<dbReference type="EMBL" id="JARKIK010000086">
    <property type="protein sequence ID" value="KAK8724144.1"/>
    <property type="molecule type" value="Genomic_DNA"/>
</dbReference>
<feature type="transmembrane region" description="Helical" evidence="7">
    <location>
        <begin position="37"/>
        <end position="60"/>
    </location>
</feature>
<feature type="compositionally biased region" description="Basic and acidic residues" evidence="6">
    <location>
        <begin position="497"/>
        <end position="525"/>
    </location>
</feature>
<comment type="subcellular location">
    <subcellularLocation>
        <location evidence="1">Membrane</location>
        <topology evidence="1">Multi-pass membrane protein</topology>
    </subcellularLocation>
</comment>
<evidence type="ECO:0000256" key="6">
    <source>
        <dbReference type="SAM" id="MobiDB-lite"/>
    </source>
</evidence>
<feature type="transmembrane region" description="Helical" evidence="7">
    <location>
        <begin position="176"/>
        <end position="198"/>
    </location>
</feature>
<reference evidence="9 10" key="1">
    <citation type="journal article" date="2024" name="BMC Genomics">
        <title>Genome assembly of redclaw crayfish (Cherax quadricarinatus) provides insights into its immune adaptation and hypoxia tolerance.</title>
        <authorList>
            <person name="Liu Z."/>
            <person name="Zheng J."/>
            <person name="Li H."/>
            <person name="Fang K."/>
            <person name="Wang S."/>
            <person name="He J."/>
            <person name="Zhou D."/>
            <person name="Weng S."/>
            <person name="Chi M."/>
            <person name="Gu Z."/>
            <person name="He J."/>
            <person name="Li F."/>
            <person name="Wang M."/>
        </authorList>
    </citation>
    <scope>NUCLEOTIDE SEQUENCE [LARGE SCALE GENOMIC DNA]</scope>
    <source>
        <strain evidence="9">ZL_2023a</strain>
    </source>
</reference>
<sequence length="543" mass="59108">MIINLKMLPMKIHYFVRFAGTGPLTPFLPVIARQKGVSAQVVGVIWTILPLLSPMIKTTAGAIADCSRSHRAVFLGGIVVMLASLSGLYWTPHIPSPCFNNTLIGSLNASKSSLNPQGSLTSRHSWPNASEMLSGDPDEGEAVTNVSTGPQGAKICPSSSHTHTVYLSGGELVSHYQFWVLFLYLLLQYCGHVVVITLQETVCFQMLGSAHHEYGQQRLWGTVGWGLSAIVSGALVDWYSKGLLQKDYWPAHVLTVVFLMADLVVVARLKFSIPDKRMTPSAVHRALWQPHVVLILITLVVIGTTCGVLWTFQFLLVEDVALQWDPDFPHLKLLLGLVLGVQCFLAEVPFFFLAGRIIKRIGHANAFLISLVGFAVRLNLYSVISNPWWFLPADILHGISFGISYPCLTSYASVISPPGAAATTQAIFGAAFFGGTGLGGLVGGRLFQELGGRKAFLTVGVFSGVYALVFIATHILLKRLCPANATRDVDSESAYEEGIREKSVEEEEVTSKEGEDKEEADKVEIEEVGLVERKSHVSPSESS</sequence>
<dbReference type="Proteomes" id="UP001445076">
    <property type="component" value="Unassembled WGS sequence"/>
</dbReference>
<feature type="transmembrane region" description="Helical" evidence="7">
    <location>
        <begin position="455"/>
        <end position="477"/>
    </location>
</feature>
<evidence type="ECO:0000256" key="4">
    <source>
        <dbReference type="ARBA" id="ARBA00022989"/>
    </source>
</evidence>
<dbReference type="GO" id="GO:0016020">
    <property type="term" value="C:membrane"/>
    <property type="evidence" value="ECO:0007669"/>
    <property type="project" value="UniProtKB-SubCell"/>
</dbReference>
<feature type="region of interest" description="Disordered" evidence="6">
    <location>
        <begin position="115"/>
        <end position="150"/>
    </location>
</feature>
<dbReference type="GO" id="GO:0022857">
    <property type="term" value="F:transmembrane transporter activity"/>
    <property type="evidence" value="ECO:0007669"/>
    <property type="project" value="InterPro"/>
</dbReference>
<dbReference type="PANTHER" id="PTHR16172">
    <property type="entry name" value="MAJOR FACILITATOR SUPERFAMILY DOMAIN-CONTAINING PROTEIN 6-LIKE"/>
    <property type="match status" value="1"/>
</dbReference>
<dbReference type="InterPro" id="IPR051717">
    <property type="entry name" value="MFS_MFSD6"/>
</dbReference>
<keyword evidence="3 7" id="KW-0812">Transmembrane</keyword>
<feature type="transmembrane region" description="Helical" evidence="7">
    <location>
        <begin position="426"/>
        <end position="443"/>
    </location>
</feature>
<dbReference type="SUPFAM" id="SSF103473">
    <property type="entry name" value="MFS general substrate transporter"/>
    <property type="match status" value="1"/>
</dbReference>
<keyword evidence="10" id="KW-1185">Reference proteome</keyword>
<gene>
    <name evidence="9" type="ORF">OTU49_011237</name>
</gene>
<feature type="transmembrane region" description="Helical" evidence="7">
    <location>
        <begin position="12"/>
        <end position="31"/>
    </location>
</feature>
<evidence type="ECO:0000256" key="7">
    <source>
        <dbReference type="SAM" id="Phobius"/>
    </source>
</evidence>
<reference evidence="9" key="2">
    <citation type="submission" date="2024-01" db="EMBL/GenBank/DDBJ databases">
        <authorList>
            <person name="He J."/>
            <person name="Wang M."/>
            <person name="Zheng J."/>
            <person name="Liu Z."/>
        </authorList>
    </citation>
    <scope>NUCLEOTIDE SEQUENCE</scope>
    <source>
        <strain evidence="9">ZL_2023a</strain>
        <tissue evidence="9">Muscle</tissue>
    </source>
</reference>
<keyword evidence="5 7" id="KW-0472">Membrane</keyword>
<feature type="transmembrane region" description="Helical" evidence="7">
    <location>
        <begin position="333"/>
        <end position="354"/>
    </location>
</feature>
<evidence type="ECO:0000259" key="8">
    <source>
        <dbReference type="PROSITE" id="PS50850"/>
    </source>
</evidence>
<dbReference type="AlphaFoldDB" id="A0AAW0W671"/>
<protein>
    <recommendedName>
        <fullName evidence="8">Major facilitator superfamily (MFS) profile domain-containing protein</fullName>
    </recommendedName>
</protein>
<evidence type="ECO:0000256" key="2">
    <source>
        <dbReference type="ARBA" id="ARBA00005241"/>
    </source>
</evidence>
<accession>A0AAW0W671</accession>
<dbReference type="PANTHER" id="PTHR16172:SF37">
    <property type="entry name" value="RE36877P"/>
    <property type="match status" value="1"/>
</dbReference>
<dbReference type="Gene3D" id="1.20.1250.20">
    <property type="entry name" value="MFS general substrate transporter like domains"/>
    <property type="match status" value="2"/>
</dbReference>
<evidence type="ECO:0000256" key="3">
    <source>
        <dbReference type="ARBA" id="ARBA00022692"/>
    </source>
</evidence>
<dbReference type="Pfam" id="PF12832">
    <property type="entry name" value="MFS_1_like"/>
    <property type="match status" value="1"/>
</dbReference>
<feature type="region of interest" description="Disordered" evidence="6">
    <location>
        <begin position="492"/>
        <end position="525"/>
    </location>
</feature>
<dbReference type="InterPro" id="IPR020846">
    <property type="entry name" value="MFS_dom"/>
</dbReference>
<feature type="domain" description="Major facilitator superfamily (MFS) profile" evidence="8">
    <location>
        <begin position="291"/>
        <end position="543"/>
    </location>
</feature>
<dbReference type="EMBL" id="JARKIK010000086">
    <property type="protein sequence ID" value="KAK8724145.1"/>
    <property type="molecule type" value="Genomic_DNA"/>
</dbReference>
<name>A0AAW0W671_CHEQU</name>
<evidence type="ECO:0000256" key="1">
    <source>
        <dbReference type="ARBA" id="ARBA00004141"/>
    </source>
</evidence>
<keyword evidence="4 7" id="KW-1133">Transmembrane helix</keyword>
<comment type="caution">
    <text evidence="9">The sequence shown here is derived from an EMBL/GenBank/DDBJ whole genome shotgun (WGS) entry which is preliminary data.</text>
</comment>
<feature type="transmembrane region" description="Helical" evidence="7">
    <location>
        <begin position="292"/>
        <end position="313"/>
    </location>
</feature>
<dbReference type="InterPro" id="IPR024989">
    <property type="entry name" value="MFS_assoc_dom"/>
</dbReference>
<organism evidence="9 10">
    <name type="scientific">Cherax quadricarinatus</name>
    <name type="common">Australian red claw crayfish</name>
    <dbReference type="NCBI Taxonomy" id="27406"/>
    <lineage>
        <taxon>Eukaryota</taxon>
        <taxon>Metazoa</taxon>
        <taxon>Ecdysozoa</taxon>
        <taxon>Arthropoda</taxon>
        <taxon>Crustacea</taxon>
        <taxon>Multicrustacea</taxon>
        <taxon>Malacostraca</taxon>
        <taxon>Eumalacostraca</taxon>
        <taxon>Eucarida</taxon>
        <taxon>Decapoda</taxon>
        <taxon>Pleocyemata</taxon>
        <taxon>Astacidea</taxon>
        <taxon>Parastacoidea</taxon>
        <taxon>Parastacidae</taxon>
        <taxon>Cherax</taxon>
    </lineage>
</organism>
<feature type="transmembrane region" description="Helical" evidence="7">
    <location>
        <begin position="219"/>
        <end position="239"/>
    </location>
</feature>
<evidence type="ECO:0000256" key="5">
    <source>
        <dbReference type="ARBA" id="ARBA00023136"/>
    </source>
</evidence>
<evidence type="ECO:0000313" key="10">
    <source>
        <dbReference type="Proteomes" id="UP001445076"/>
    </source>
</evidence>
<dbReference type="EMBL" id="JARKIK010000086">
    <property type="protein sequence ID" value="KAK8724146.1"/>
    <property type="molecule type" value="Genomic_DNA"/>
</dbReference>
<evidence type="ECO:0000313" key="9">
    <source>
        <dbReference type="EMBL" id="KAK8724145.1"/>
    </source>
</evidence>
<feature type="transmembrane region" description="Helical" evidence="7">
    <location>
        <begin position="72"/>
        <end position="90"/>
    </location>
</feature>
<comment type="similarity">
    <text evidence="2">Belongs to the major facilitator superfamily. MFSD6 family.</text>
</comment>
<dbReference type="PROSITE" id="PS50850">
    <property type="entry name" value="MFS"/>
    <property type="match status" value="1"/>
</dbReference>
<feature type="compositionally biased region" description="Polar residues" evidence="6">
    <location>
        <begin position="115"/>
        <end position="128"/>
    </location>
</feature>
<feature type="transmembrane region" description="Helical" evidence="7">
    <location>
        <begin position="251"/>
        <end position="271"/>
    </location>
</feature>
<dbReference type="InterPro" id="IPR036259">
    <property type="entry name" value="MFS_trans_sf"/>
</dbReference>
<feature type="transmembrane region" description="Helical" evidence="7">
    <location>
        <begin position="366"/>
        <end position="389"/>
    </location>
</feature>
<proteinExistence type="inferred from homology"/>